<feature type="domain" description="HD" evidence="1">
    <location>
        <begin position="152"/>
        <end position="274"/>
    </location>
</feature>
<organism evidence="3 4">
    <name type="scientific">Fluctibacter corallii</name>
    <dbReference type="NCBI Taxonomy" id="2984329"/>
    <lineage>
        <taxon>Bacteria</taxon>
        <taxon>Pseudomonadati</taxon>
        <taxon>Pseudomonadota</taxon>
        <taxon>Gammaproteobacteria</taxon>
        <taxon>Alteromonadales</taxon>
        <taxon>Alteromonadaceae</taxon>
        <taxon>Fluctibacter</taxon>
    </lineage>
</organism>
<dbReference type="CDD" id="cd00077">
    <property type="entry name" value="HDc"/>
    <property type="match status" value="1"/>
</dbReference>
<dbReference type="InterPro" id="IPR003607">
    <property type="entry name" value="HD/PDEase_dom"/>
</dbReference>
<dbReference type="SUPFAM" id="SSF109604">
    <property type="entry name" value="HD-domain/PDEase-like"/>
    <property type="match status" value="1"/>
</dbReference>
<evidence type="ECO:0000259" key="2">
    <source>
        <dbReference type="PROSITE" id="PS51832"/>
    </source>
</evidence>
<dbReference type="InterPro" id="IPR006674">
    <property type="entry name" value="HD_domain"/>
</dbReference>
<dbReference type="InterPro" id="IPR021812">
    <property type="entry name" value="DUF3391"/>
</dbReference>
<dbReference type="Pfam" id="PF13487">
    <property type="entry name" value="HD_5"/>
    <property type="match status" value="1"/>
</dbReference>
<comment type="caution">
    <text evidence="3">The sequence shown here is derived from an EMBL/GenBank/DDBJ whole genome shotgun (WGS) entry which is preliminary data.</text>
</comment>
<evidence type="ECO:0000313" key="3">
    <source>
        <dbReference type="EMBL" id="MCV2885906.1"/>
    </source>
</evidence>
<protein>
    <submittedName>
        <fullName evidence="3">HD-GYP domain-containing protein</fullName>
    </submittedName>
</protein>
<evidence type="ECO:0000313" key="4">
    <source>
        <dbReference type="Proteomes" id="UP001652504"/>
    </source>
</evidence>
<name>A0ABT3AB54_9ALTE</name>
<dbReference type="InterPro" id="IPR006675">
    <property type="entry name" value="HDIG_dom"/>
</dbReference>
<dbReference type="NCBIfam" id="TIGR00277">
    <property type="entry name" value="HDIG"/>
    <property type="match status" value="1"/>
</dbReference>
<dbReference type="PROSITE" id="PS51831">
    <property type="entry name" value="HD"/>
    <property type="match status" value="1"/>
</dbReference>
<reference evidence="3 4" key="1">
    <citation type="submission" date="2022-10" db="EMBL/GenBank/DDBJ databases">
        <title>Aestuariibacter sp. AA17 isolated from Montipora capitata coral fragment.</title>
        <authorList>
            <person name="Emsley S.A."/>
            <person name="Pfannmuller K.M."/>
            <person name="Loughran R.M."/>
            <person name="Shlafstein M."/>
            <person name="Papke E."/>
            <person name="Saw J.H."/>
            <person name="Ushijima B."/>
            <person name="Videau P."/>
        </authorList>
    </citation>
    <scope>NUCLEOTIDE SEQUENCE [LARGE SCALE GENOMIC DNA]</scope>
    <source>
        <strain evidence="3 4">AA17</strain>
    </source>
</reference>
<dbReference type="EMBL" id="JAOWKX010000007">
    <property type="protein sequence ID" value="MCV2885906.1"/>
    <property type="molecule type" value="Genomic_DNA"/>
</dbReference>
<evidence type="ECO:0000259" key="1">
    <source>
        <dbReference type="PROSITE" id="PS51831"/>
    </source>
</evidence>
<feature type="domain" description="HD-GYP" evidence="2">
    <location>
        <begin position="130"/>
        <end position="325"/>
    </location>
</feature>
<accession>A0ABT3AB54</accession>
<proteinExistence type="predicted"/>
<keyword evidence="4" id="KW-1185">Reference proteome</keyword>
<dbReference type="RefSeq" id="WP_263713183.1">
    <property type="nucleotide sequence ID" value="NZ_JAOWKX010000007.1"/>
</dbReference>
<dbReference type="Proteomes" id="UP001652504">
    <property type="component" value="Unassembled WGS sequence"/>
</dbReference>
<sequence length="394" mass="44072">MKKISIDELKPGMYVQGIVKQQGNLKIKSQGKVTHADVVRRLKQKGILELLIDPSRAFEPQPTSEEPITASFPKASANQSANVQFDDEITKAKKLHHKGKALQKRLLDTVARGLPIDISIPREFTEQLVGSIDRNPNALMCMTKMREKDSYLFEHSLNVAILLANFAKHMGMSDKDIRELAFAGFLHDIGKIQIPDEILHKPGRLTEQEMSVMKLHVERGISVLEDMKIPAHIIRTMAEHHERLDGLGYPKGLRGEQISFAGRMIAIVDTYDAITADRCYKPGMPSQTALKILLKDAPAKYDKHLVEQFVKCVGIFPVGGLVELNSGSVAVVVKQQDKAPLKPVVKAFYSIKGNHFLAPKEIDLSQSQYKIEKSVLASQFGLDFNRFFDEQIAV</sequence>
<dbReference type="SMART" id="SM00471">
    <property type="entry name" value="HDc"/>
    <property type="match status" value="1"/>
</dbReference>
<dbReference type="InterPro" id="IPR037522">
    <property type="entry name" value="HD_GYP_dom"/>
</dbReference>
<dbReference type="PANTHER" id="PTHR43155">
    <property type="entry name" value="CYCLIC DI-GMP PHOSPHODIESTERASE PA4108-RELATED"/>
    <property type="match status" value="1"/>
</dbReference>
<dbReference type="PROSITE" id="PS51832">
    <property type="entry name" value="HD_GYP"/>
    <property type="match status" value="1"/>
</dbReference>
<gene>
    <name evidence="3" type="ORF">OE749_14500</name>
</gene>
<dbReference type="PANTHER" id="PTHR43155:SF2">
    <property type="entry name" value="CYCLIC DI-GMP PHOSPHODIESTERASE PA4108"/>
    <property type="match status" value="1"/>
</dbReference>
<dbReference type="Pfam" id="PF11871">
    <property type="entry name" value="DUF3391"/>
    <property type="match status" value="1"/>
</dbReference>
<dbReference type="Gene3D" id="1.10.3210.10">
    <property type="entry name" value="Hypothetical protein af1432"/>
    <property type="match status" value="1"/>
</dbReference>